<reference evidence="1 2" key="1">
    <citation type="journal article" date="2023" name="Microbiol. Resour. Announc.">
        <title>Complete Genome Sequence of Imperialibacter roseus strain P4T.</title>
        <authorList>
            <person name="Tizabi D.R."/>
            <person name="Bachvaroff T."/>
            <person name="Hill R.T."/>
        </authorList>
    </citation>
    <scope>NUCLEOTIDE SEQUENCE [LARGE SCALE GENOMIC DNA]</scope>
    <source>
        <strain evidence="1 2">P4T</strain>
    </source>
</reference>
<name>A0ABZ0IVM9_9BACT</name>
<keyword evidence="2" id="KW-1185">Reference proteome</keyword>
<dbReference type="Proteomes" id="UP001302349">
    <property type="component" value="Chromosome"/>
</dbReference>
<accession>A0ABZ0IVM9</accession>
<dbReference type="EMBL" id="CP136051">
    <property type="protein sequence ID" value="WOK07990.1"/>
    <property type="molecule type" value="Genomic_DNA"/>
</dbReference>
<protein>
    <submittedName>
        <fullName evidence="1">Uncharacterized protein</fullName>
    </submittedName>
</protein>
<organism evidence="1 2">
    <name type="scientific">Imperialibacter roseus</name>
    <dbReference type="NCBI Taxonomy" id="1324217"/>
    <lineage>
        <taxon>Bacteria</taxon>
        <taxon>Pseudomonadati</taxon>
        <taxon>Bacteroidota</taxon>
        <taxon>Cytophagia</taxon>
        <taxon>Cytophagales</taxon>
        <taxon>Flammeovirgaceae</taxon>
        <taxon>Imperialibacter</taxon>
    </lineage>
</organism>
<evidence type="ECO:0000313" key="1">
    <source>
        <dbReference type="EMBL" id="WOK07990.1"/>
    </source>
</evidence>
<evidence type="ECO:0000313" key="2">
    <source>
        <dbReference type="Proteomes" id="UP001302349"/>
    </source>
</evidence>
<dbReference type="RefSeq" id="WP_317490638.1">
    <property type="nucleotide sequence ID" value="NZ_CP136051.1"/>
</dbReference>
<sequence length="251" mass="28758">MKAHLIGIFICVSCTVLAQSKDVQNREIVDYRSHITYYKAIGKPQQHFAGLYYPDDQFKKGVILIGNDLTSDTLMMRYHKLNDAIEIKSADEVFEIRPTSGASEIHIEKLVLVSEAFEFKGVTRFGFFELLRRGQNELLAKEIYKPDPGIMHDAASSNHRMPIYVPVGSSYLSAAESTPAGFKFLAEDFEQRFYFTTENAGMSEVRKLKKFINLLPGHHEELLRFSKKNKLKKNREGLVALVNYYDSLNKY</sequence>
<proteinExistence type="predicted"/>
<gene>
    <name evidence="1" type="ORF">RT717_05015</name>
</gene>